<comment type="function">
    <text evidence="8">Binds mRNA; thus facilitating recognition of the initiation point. It is needed to translate mRNA with a short Shine-Dalgarno (SD) purine-rich sequence.</text>
</comment>
<feature type="binding site" evidence="9">
    <location>
        <position position="123"/>
    </location>
    <ligand>
        <name>(2E)-4-hydroxy-3-methylbut-2-enyl diphosphate</name>
        <dbReference type="ChEBI" id="CHEBI:128753"/>
    </ligand>
</feature>
<dbReference type="GO" id="GO:0006412">
    <property type="term" value="P:translation"/>
    <property type="evidence" value="ECO:0007669"/>
    <property type="project" value="TreeGrafter"/>
</dbReference>
<dbReference type="FunFam" id="2.40.50.140:FF:000051">
    <property type="entry name" value="RNA-binding transcriptional accessory protein"/>
    <property type="match status" value="1"/>
</dbReference>
<feature type="binding site" evidence="9">
    <location>
        <position position="219"/>
    </location>
    <ligand>
        <name>(2E)-4-hydroxy-3-methylbut-2-enyl diphosphate</name>
        <dbReference type="ChEBI" id="CHEBI:128753"/>
    </ligand>
</feature>
<feature type="binding site" evidence="9">
    <location>
        <position position="219"/>
    </location>
    <ligand>
        <name>isopentenyl diphosphate</name>
        <dbReference type="ChEBI" id="CHEBI:128769"/>
    </ligand>
</feature>
<feature type="binding site" evidence="9">
    <location>
        <position position="217"/>
    </location>
    <ligand>
        <name>(2E)-4-hydroxy-3-methylbut-2-enyl diphosphate</name>
        <dbReference type="ChEBI" id="CHEBI:128753"/>
    </ligand>
</feature>
<evidence type="ECO:0000313" key="12">
    <source>
        <dbReference type="EMBL" id="OCL26161.1"/>
    </source>
</evidence>
<dbReference type="NCBIfam" id="NF005208">
    <property type="entry name" value="PRK06676.1"/>
    <property type="match status" value="1"/>
</dbReference>
<dbReference type="AlphaFoldDB" id="A0A1C0A7G9"/>
<proteinExistence type="inferred from homology"/>
<dbReference type="GO" id="GO:0016114">
    <property type="term" value="P:terpenoid biosynthetic process"/>
    <property type="evidence" value="ECO:0007669"/>
    <property type="project" value="UniProtKB-UniRule"/>
</dbReference>
<keyword evidence="4" id="KW-0689">Ribosomal protein</keyword>
<feature type="binding site" evidence="9">
    <location>
        <position position="261"/>
    </location>
    <ligand>
        <name>isopentenyl diphosphate</name>
        <dbReference type="ChEBI" id="CHEBI:128769"/>
    </ligand>
</feature>
<dbReference type="InterPro" id="IPR050437">
    <property type="entry name" value="Ribos_protein_bS1-like"/>
</dbReference>
<evidence type="ECO:0000256" key="4">
    <source>
        <dbReference type="ARBA" id="ARBA00022980"/>
    </source>
</evidence>
<evidence type="ECO:0000256" key="2">
    <source>
        <dbReference type="ARBA" id="ARBA00022485"/>
    </source>
</evidence>
<feature type="region of interest" description="Disordered" evidence="10">
    <location>
        <begin position="618"/>
        <end position="663"/>
    </location>
</feature>
<keyword evidence="5 9" id="KW-0408">Iron</keyword>
<evidence type="ECO:0000256" key="10">
    <source>
        <dbReference type="SAM" id="MobiDB-lite"/>
    </source>
</evidence>
<dbReference type="InterPro" id="IPR003029">
    <property type="entry name" value="S1_domain"/>
</dbReference>
<sequence length="663" mass="72806">MEVILAQNAGFCFGVNRAMDLALEIGTKNKNSVYTLGPLIHNPQAVKKLKSVGIEVENDVDKISEGTVIIRSHGVPPKVLAEAEEKGLNVVNATCPFVKRAQEKAKELMDNGYDVIISGDKDHPEVIAIWGYTDNQAIIIEDESDFDKLDKLKKVGVVAQTTQSLENLQKLTNYLLRHVAELKVYNTICTTTGERQNEAAELSKQVDLMIVIGGYNSANTNRLAEICSENGAITYHIERADELKLDWFKNIKKVGITAGASTPNWIIKEVLMIMSEIKEPREENLEAKILTKGEIVSGQVEQVTEEGAYVNVGTKTEGFIPANEVSNVGKPATEVLTIGDEVEVFVLNPEDEEGKAILSKRRADSQKAWEKIEAAYESGEIIEAEVSKEVKGGLVADIGLRGFIPASHIAIEYVEDLSQFVGQTFKLKVIEVEKENNNIVLSRKVVLEEELAEKKKELFASLEEGQEVEGTVTKLVDFGAFVDLGGAEGLLHISEISWGRIDHPSDVLEEGQSIKVKVLGVNAEEGRISLGLKQIQPDPWEEFISEYKVGDVVEGKITKTVDFGAFMEIKPGVEGLIHISQLSHKHIPTVEDAVSVGEKVEAKVINIEEDDRRVGLSIKELTPAPEPKAKPKKETASKPQFSTDNDEGSGVKLGDVFGDLFEN</sequence>
<dbReference type="RefSeq" id="WP_068717701.1">
    <property type="nucleotide sequence ID" value="NZ_LWDV01000009.1"/>
</dbReference>
<feature type="binding site" evidence="9">
    <location>
        <position position="123"/>
    </location>
    <ligand>
        <name>dimethylallyl diphosphate</name>
        <dbReference type="ChEBI" id="CHEBI:57623"/>
    </ligand>
</feature>
<dbReference type="PROSITE" id="PS50126">
    <property type="entry name" value="S1"/>
    <property type="match status" value="4"/>
</dbReference>
<dbReference type="InterPro" id="IPR012340">
    <property type="entry name" value="NA-bd_OB-fold"/>
</dbReference>
<feature type="binding site" evidence="9">
    <location>
        <position position="219"/>
    </location>
    <ligand>
        <name>dimethylallyl diphosphate</name>
        <dbReference type="ChEBI" id="CHEBI:57623"/>
    </ligand>
</feature>
<dbReference type="UniPathway" id="UPA00059">
    <property type="reaction ID" value="UER00105"/>
</dbReference>
<dbReference type="GO" id="GO:0003735">
    <property type="term" value="F:structural constituent of ribosome"/>
    <property type="evidence" value="ECO:0007669"/>
    <property type="project" value="TreeGrafter"/>
</dbReference>
<dbReference type="FunFam" id="2.40.50.140:FF:000103">
    <property type="entry name" value="protein RRP5 homolog"/>
    <property type="match status" value="1"/>
</dbReference>
<keyword evidence="9" id="KW-0414">Isoprene biosynthesis</keyword>
<comment type="caution">
    <text evidence="9">Lacks conserved residue(s) required for the propagation of feature annotation.</text>
</comment>
<dbReference type="Pfam" id="PF02401">
    <property type="entry name" value="LYTB"/>
    <property type="match status" value="1"/>
</dbReference>
<dbReference type="Proteomes" id="UP000093514">
    <property type="component" value="Unassembled WGS sequence"/>
</dbReference>
<dbReference type="PANTHER" id="PTHR10724">
    <property type="entry name" value="30S RIBOSOMAL PROTEIN S1"/>
    <property type="match status" value="1"/>
</dbReference>
<dbReference type="Gene3D" id="2.40.50.140">
    <property type="entry name" value="Nucleic acid-binding proteins"/>
    <property type="match status" value="4"/>
</dbReference>
<dbReference type="GO" id="GO:0051745">
    <property type="term" value="F:4-hydroxy-3-methylbut-2-enyl diphosphate reductase activity"/>
    <property type="evidence" value="ECO:0007669"/>
    <property type="project" value="UniProtKB-UniRule"/>
</dbReference>
<dbReference type="GO" id="GO:0022627">
    <property type="term" value="C:cytosolic small ribosomal subunit"/>
    <property type="evidence" value="ECO:0007669"/>
    <property type="project" value="TreeGrafter"/>
</dbReference>
<dbReference type="SMART" id="SM00316">
    <property type="entry name" value="S1"/>
    <property type="match status" value="4"/>
</dbReference>
<dbReference type="CDD" id="cd05687">
    <property type="entry name" value="S1_RPS1_repeat_ec1_hs1"/>
    <property type="match status" value="1"/>
</dbReference>
<feature type="binding site" evidence="9">
    <location>
        <position position="123"/>
    </location>
    <ligand>
        <name>isopentenyl diphosphate</name>
        <dbReference type="ChEBI" id="CHEBI:128769"/>
    </ligand>
</feature>
<evidence type="ECO:0000256" key="9">
    <source>
        <dbReference type="HAMAP-Rule" id="MF_00191"/>
    </source>
</evidence>
<feature type="binding site" evidence="9">
    <location>
        <position position="261"/>
    </location>
    <ligand>
        <name>(2E)-4-hydroxy-3-methylbut-2-enyl diphosphate</name>
        <dbReference type="ChEBI" id="CHEBI:128753"/>
    </ligand>
</feature>
<feature type="binding site" evidence="9">
    <location>
        <position position="12"/>
    </location>
    <ligand>
        <name>[4Fe-4S] cluster</name>
        <dbReference type="ChEBI" id="CHEBI:49883"/>
    </ligand>
</feature>
<keyword evidence="3 9" id="KW-0479">Metal-binding</keyword>
<evidence type="ECO:0000256" key="6">
    <source>
        <dbReference type="ARBA" id="ARBA00023014"/>
    </source>
</evidence>
<comment type="catalytic activity">
    <reaction evidence="9">
        <text>dimethylallyl diphosphate + 2 oxidized [2Fe-2S]-[ferredoxin] + H2O = (2E)-4-hydroxy-3-methylbut-2-enyl diphosphate + 2 reduced [2Fe-2S]-[ferredoxin] + 2 H(+)</text>
        <dbReference type="Rhea" id="RHEA:24825"/>
        <dbReference type="Rhea" id="RHEA-COMP:10000"/>
        <dbReference type="Rhea" id="RHEA-COMP:10001"/>
        <dbReference type="ChEBI" id="CHEBI:15377"/>
        <dbReference type="ChEBI" id="CHEBI:15378"/>
        <dbReference type="ChEBI" id="CHEBI:33737"/>
        <dbReference type="ChEBI" id="CHEBI:33738"/>
        <dbReference type="ChEBI" id="CHEBI:57623"/>
        <dbReference type="ChEBI" id="CHEBI:128753"/>
        <dbReference type="EC" id="1.17.7.4"/>
    </reaction>
</comment>
<dbReference type="GO" id="GO:0019288">
    <property type="term" value="P:isopentenyl diphosphate biosynthetic process, methylerythritol 4-phosphate pathway"/>
    <property type="evidence" value="ECO:0007669"/>
    <property type="project" value="UniProtKB-UniRule"/>
</dbReference>
<dbReference type="CDD" id="cd13944">
    <property type="entry name" value="lytB_ispH"/>
    <property type="match status" value="1"/>
</dbReference>
<dbReference type="CDD" id="cd05688">
    <property type="entry name" value="S1_RPS1_repeat_ec3"/>
    <property type="match status" value="1"/>
</dbReference>
<dbReference type="SUPFAM" id="SSF50249">
    <property type="entry name" value="Nucleic acid-binding proteins"/>
    <property type="match status" value="4"/>
</dbReference>
<comment type="cofactor">
    <cofactor evidence="9">
        <name>[4Fe-4S] cluster</name>
        <dbReference type="ChEBI" id="CHEBI:49883"/>
    </cofactor>
    <text evidence="9">Binds 1 [4Fe-4S] cluster per subunit.</text>
</comment>
<dbReference type="GO" id="GO:0050992">
    <property type="term" value="P:dimethylallyl diphosphate biosynthetic process"/>
    <property type="evidence" value="ECO:0007669"/>
    <property type="project" value="UniProtKB-UniRule"/>
</dbReference>
<name>A0A1C0A7G9_9FIRM</name>
<evidence type="ECO:0000256" key="8">
    <source>
        <dbReference type="ARBA" id="ARBA00025604"/>
    </source>
</evidence>
<dbReference type="OrthoDB" id="9804077at2"/>
<dbReference type="PRINTS" id="PR00681">
    <property type="entry name" value="RIBOSOMALS1"/>
</dbReference>
<dbReference type="GO" id="GO:0046872">
    <property type="term" value="F:metal ion binding"/>
    <property type="evidence" value="ECO:0007669"/>
    <property type="project" value="UniProtKB-KW"/>
</dbReference>
<protein>
    <recommendedName>
        <fullName evidence="9">4-hydroxy-3-methylbut-2-enyl diphosphate reductase</fullName>
        <shortName evidence="9">HMBPP reductase</shortName>
        <ecNumber evidence="9">1.17.7.4</ecNumber>
    </recommendedName>
</protein>
<comment type="similarity">
    <text evidence="9">Belongs to the IspH family.</text>
</comment>
<feature type="binding site" evidence="9">
    <location>
        <position position="73"/>
    </location>
    <ligand>
        <name>isopentenyl diphosphate</name>
        <dbReference type="ChEBI" id="CHEBI:128769"/>
    </ligand>
</feature>
<dbReference type="GO" id="GO:0003729">
    <property type="term" value="F:mRNA binding"/>
    <property type="evidence" value="ECO:0007669"/>
    <property type="project" value="UniProtKB-ARBA"/>
</dbReference>
<dbReference type="NCBIfam" id="NF002187">
    <property type="entry name" value="PRK01045.1-1"/>
    <property type="match status" value="1"/>
</dbReference>
<evidence type="ECO:0000313" key="13">
    <source>
        <dbReference type="Proteomes" id="UP000093514"/>
    </source>
</evidence>
<dbReference type="Gene3D" id="3.40.50.11270">
    <property type="match status" value="1"/>
</dbReference>
<feature type="binding site" evidence="9">
    <location>
        <position position="217"/>
    </location>
    <ligand>
        <name>isopentenyl diphosphate</name>
        <dbReference type="ChEBI" id="CHEBI:128769"/>
    </ligand>
</feature>
<feature type="domain" description="S1 motif" evidence="11">
    <location>
        <begin position="379"/>
        <end position="444"/>
    </location>
</feature>
<feature type="binding site" evidence="9">
    <location>
        <position position="73"/>
    </location>
    <ligand>
        <name>(2E)-4-hydroxy-3-methylbut-2-enyl diphosphate</name>
        <dbReference type="ChEBI" id="CHEBI:128753"/>
    </ligand>
</feature>
<evidence type="ECO:0000256" key="5">
    <source>
        <dbReference type="ARBA" id="ARBA00023004"/>
    </source>
</evidence>
<feature type="binding site" evidence="9">
    <location>
        <position position="73"/>
    </location>
    <ligand>
        <name>dimethylallyl diphosphate</name>
        <dbReference type="ChEBI" id="CHEBI:57623"/>
    </ligand>
</feature>
<dbReference type="CDD" id="cd04465">
    <property type="entry name" value="S1_RPS1_repeat_ec2_hs2"/>
    <property type="match status" value="1"/>
</dbReference>
<keyword evidence="9" id="KW-0560">Oxidoreductase</keyword>
<dbReference type="PANTHER" id="PTHR10724:SF7">
    <property type="entry name" value="SMALL RIBOSOMAL SUBUNIT PROTEIN BS1C"/>
    <property type="match status" value="1"/>
</dbReference>
<dbReference type="EMBL" id="LWDV01000009">
    <property type="protein sequence ID" value="OCL26161.1"/>
    <property type="molecule type" value="Genomic_DNA"/>
</dbReference>
<keyword evidence="2 9" id="KW-0004">4Fe-4S</keyword>
<keyword evidence="7" id="KW-0687">Ribonucleoprotein</keyword>
<evidence type="ECO:0000259" key="11">
    <source>
        <dbReference type="PROSITE" id="PS50126"/>
    </source>
</evidence>
<feature type="active site" description="Proton donor" evidence="9">
    <location>
        <position position="125"/>
    </location>
</feature>
<dbReference type="NCBIfam" id="NF000907">
    <property type="entry name" value="PRK00087.1"/>
    <property type="match status" value="1"/>
</dbReference>
<dbReference type="InterPro" id="IPR035104">
    <property type="entry name" value="Ribosomal_protein_S1-like"/>
</dbReference>
<keyword evidence="13" id="KW-1185">Reference proteome</keyword>
<comment type="similarity">
    <text evidence="1">Belongs to the bacterial ribosomal protein bS1 family.</text>
</comment>
<dbReference type="GO" id="GO:0051539">
    <property type="term" value="F:4 iron, 4 sulfur cluster binding"/>
    <property type="evidence" value="ECO:0007669"/>
    <property type="project" value="UniProtKB-UniRule"/>
</dbReference>
<feature type="binding site" evidence="9">
    <location>
        <position position="161"/>
    </location>
    <ligand>
        <name>(2E)-4-hydroxy-3-methylbut-2-enyl diphosphate</name>
        <dbReference type="ChEBI" id="CHEBI:128753"/>
    </ligand>
</feature>
<feature type="compositionally biased region" description="Basic and acidic residues" evidence="10">
    <location>
        <begin position="627"/>
        <end position="636"/>
    </location>
</feature>
<keyword evidence="6 9" id="KW-0411">Iron-sulfur</keyword>
<feature type="binding site" evidence="9">
    <location>
        <position position="261"/>
    </location>
    <ligand>
        <name>dimethylallyl diphosphate</name>
        <dbReference type="ChEBI" id="CHEBI:57623"/>
    </ligand>
</feature>
<dbReference type="Gene3D" id="3.40.1010.20">
    <property type="entry name" value="4-hydroxy-3-methylbut-2-enyl diphosphate reductase, catalytic domain"/>
    <property type="match status" value="2"/>
</dbReference>
<feature type="binding site" evidence="9">
    <location>
        <position position="95"/>
    </location>
    <ligand>
        <name>[4Fe-4S] cluster</name>
        <dbReference type="ChEBI" id="CHEBI:49883"/>
    </ligand>
</feature>
<dbReference type="InterPro" id="IPR003451">
    <property type="entry name" value="LytB/IspH"/>
</dbReference>
<evidence type="ECO:0000256" key="1">
    <source>
        <dbReference type="ARBA" id="ARBA00006767"/>
    </source>
</evidence>
<gene>
    <name evidence="9" type="primary">ispH</name>
    <name evidence="12" type="ORF">U472_09095</name>
</gene>
<comment type="function">
    <text evidence="9">Catalyzes the conversion of 1-hydroxy-2-methyl-2-(E)-butenyl 4-diphosphate (HMBPP) into a mixture of isopentenyl diphosphate (IPP) and dimethylallyl diphosphate (DMAPP). Acts in the terminal step of the DOXP/MEP pathway for isoprenoid precursor biosynthesis.</text>
</comment>
<reference evidence="12 13" key="2">
    <citation type="submission" date="2016-08" db="EMBL/GenBank/DDBJ databases">
        <title>Orenia metallireducens sp. nov. strain Z6, a Novel Metal-reducing Firmicute from the Deep Subsurface.</title>
        <authorList>
            <person name="Maxim B.I."/>
            <person name="Kenneth K."/>
            <person name="Flynn T.M."/>
            <person name="Oloughlin E.J."/>
            <person name="Locke R.A."/>
            <person name="Weber J.R."/>
            <person name="Egan S.M."/>
            <person name="Mackie R.I."/>
            <person name="Cann I.K."/>
        </authorList>
    </citation>
    <scope>NUCLEOTIDE SEQUENCE [LARGE SCALE GENOMIC DNA]</scope>
    <source>
        <strain evidence="12 13">Z6</strain>
    </source>
</reference>
<dbReference type="NCBIfam" id="TIGR00216">
    <property type="entry name" value="ispH_lytB"/>
    <property type="match status" value="1"/>
</dbReference>
<dbReference type="Pfam" id="PF00575">
    <property type="entry name" value="S1"/>
    <property type="match status" value="4"/>
</dbReference>
<reference evidence="13" key="1">
    <citation type="submission" date="2016-07" db="EMBL/GenBank/DDBJ databases">
        <authorList>
            <person name="Florea S."/>
            <person name="Webb J.S."/>
            <person name="Jaromczyk J."/>
            <person name="Schardl C.L."/>
        </authorList>
    </citation>
    <scope>NUCLEOTIDE SEQUENCE [LARGE SCALE GENOMIC DNA]</scope>
    <source>
        <strain evidence="13">Z6</strain>
    </source>
</reference>
<feature type="binding site" evidence="9">
    <location>
        <position position="189"/>
    </location>
    <ligand>
        <name>[4Fe-4S] cluster</name>
        <dbReference type="ChEBI" id="CHEBI:49883"/>
    </ligand>
</feature>
<dbReference type="EC" id="1.17.7.4" evidence="9"/>
<feature type="binding site" evidence="9">
    <location>
        <position position="41"/>
    </location>
    <ligand>
        <name>(2E)-4-hydroxy-3-methylbut-2-enyl diphosphate</name>
        <dbReference type="ChEBI" id="CHEBI:128753"/>
    </ligand>
</feature>
<comment type="catalytic activity">
    <reaction evidence="9">
        <text>isopentenyl diphosphate + 2 oxidized [2Fe-2S]-[ferredoxin] + H2O = (2E)-4-hydroxy-3-methylbut-2-enyl diphosphate + 2 reduced [2Fe-2S]-[ferredoxin] + 2 H(+)</text>
        <dbReference type="Rhea" id="RHEA:24488"/>
        <dbReference type="Rhea" id="RHEA-COMP:10000"/>
        <dbReference type="Rhea" id="RHEA-COMP:10001"/>
        <dbReference type="ChEBI" id="CHEBI:15377"/>
        <dbReference type="ChEBI" id="CHEBI:15378"/>
        <dbReference type="ChEBI" id="CHEBI:33737"/>
        <dbReference type="ChEBI" id="CHEBI:33738"/>
        <dbReference type="ChEBI" id="CHEBI:128753"/>
        <dbReference type="ChEBI" id="CHEBI:128769"/>
        <dbReference type="EC" id="1.17.7.4"/>
    </reaction>
</comment>
<feature type="domain" description="S1 motif" evidence="11">
    <location>
        <begin position="293"/>
        <end position="361"/>
    </location>
</feature>
<feature type="domain" description="S1 motif" evidence="11">
    <location>
        <begin position="465"/>
        <end position="533"/>
    </location>
</feature>
<feature type="binding site" evidence="9">
    <location>
        <position position="41"/>
    </location>
    <ligand>
        <name>isopentenyl diphosphate</name>
        <dbReference type="ChEBI" id="CHEBI:128769"/>
    </ligand>
</feature>
<evidence type="ECO:0000256" key="3">
    <source>
        <dbReference type="ARBA" id="ARBA00022723"/>
    </source>
</evidence>
<dbReference type="HAMAP" id="MF_00191">
    <property type="entry name" value="IspH"/>
    <property type="match status" value="1"/>
</dbReference>
<comment type="caution">
    <text evidence="12">The sequence shown here is derived from an EMBL/GenBank/DDBJ whole genome shotgun (WGS) entry which is preliminary data.</text>
</comment>
<feature type="binding site" evidence="9">
    <location>
        <position position="41"/>
    </location>
    <ligand>
        <name>dimethylallyl diphosphate</name>
        <dbReference type="ChEBI" id="CHEBI:57623"/>
    </ligand>
</feature>
<organism evidence="12 13">
    <name type="scientific">Orenia metallireducens</name>
    <dbReference type="NCBI Taxonomy" id="1413210"/>
    <lineage>
        <taxon>Bacteria</taxon>
        <taxon>Bacillati</taxon>
        <taxon>Bacillota</taxon>
        <taxon>Clostridia</taxon>
        <taxon>Halanaerobiales</taxon>
        <taxon>Halobacteroidaceae</taxon>
        <taxon>Orenia</taxon>
    </lineage>
</organism>
<dbReference type="UniPathway" id="UPA00056">
    <property type="reaction ID" value="UER00097"/>
</dbReference>
<feature type="binding site" evidence="9">
    <location>
        <position position="217"/>
    </location>
    <ligand>
        <name>dimethylallyl diphosphate</name>
        <dbReference type="ChEBI" id="CHEBI:57623"/>
    </ligand>
</feature>
<feature type="domain" description="S1 motif" evidence="11">
    <location>
        <begin position="550"/>
        <end position="619"/>
    </location>
</feature>
<comment type="pathway">
    <text evidence="9">Isoprenoid biosynthesis; dimethylallyl diphosphate biosynthesis; dimethylallyl diphosphate from (2E)-4-hydroxy-3-methylbutenyl diphosphate: step 1/1.</text>
</comment>
<accession>A0A1C0A7G9</accession>
<evidence type="ECO:0000256" key="7">
    <source>
        <dbReference type="ARBA" id="ARBA00023274"/>
    </source>
</evidence>
<comment type="pathway">
    <text evidence="9">Isoprenoid biosynthesis; isopentenyl diphosphate biosynthesis via DXP pathway; isopentenyl diphosphate from 1-deoxy-D-xylulose 5-phosphate: step 6/6.</text>
</comment>